<dbReference type="EMBL" id="CP125947">
    <property type="protein sequence ID" value="WHS64892.1"/>
    <property type="molecule type" value="Genomic_DNA"/>
</dbReference>
<evidence type="ECO:0000256" key="1">
    <source>
        <dbReference type="SAM" id="Phobius"/>
    </source>
</evidence>
<dbReference type="InterPro" id="IPR029787">
    <property type="entry name" value="Nucleotide_cyclase"/>
</dbReference>
<name>A0ABY8SPA3_9BURK</name>
<evidence type="ECO:0000259" key="2">
    <source>
        <dbReference type="SMART" id="SM01080"/>
    </source>
</evidence>
<keyword evidence="1" id="KW-0812">Transmembrane</keyword>
<feature type="transmembrane region" description="Helical" evidence="1">
    <location>
        <begin position="336"/>
        <end position="357"/>
    </location>
</feature>
<proteinExistence type="predicted"/>
<sequence length="606" mass="64797">MAAWLSTLGLAQRSDGQIHDLLSSWQPVHEAPAGITVIDIDERSLQEIGPWPWSREVIAELAHNLRQKGARLQVWDMFFSHATPFDVRLTAEMVRPDTVIGVVPVLDALVSNPPHEGLLGNDTNAPDLCSKHAQIRGYLGIAPALAKAKAGHLAATPDADGRLRRLPAVVCLQAGSENLRISQLTLAAAEASEPLLPWQMREGQWPWEPAHWLERGEWQFAIDQDGYLNIPYRRPHTQWTAVSASRVLLDEPGLPSLKGQIVLVGGTALGARDIVSTPFHPGAPGVSVHAELLAAAIGPHSGWGANLPRSPALMAAIMTMLAGLWLIPFSRTGYKLTALVPGLAIGLLAPIGLAWAGRAVLGAVFPITAPVLALLAYAMAILALLTLLLRRQTQALAQHLQSFLPPRLAQQIATQLPTGQSLGQSHTGVLAAVRVDGLARWVGRVDSLQSLALIHAVHTTAMRTALQYGGQLEHAQGDTLYMSWPDASACAQALACMQELHRQLEPILARNALEEAPLLFYAAMESGAYLLGVVGAQGGRRSVLLGPAANDVIGILDISPELDGPILLGPHAAQTLIANGNTALQSLGQFLLFEQSGARLIYRAVN</sequence>
<dbReference type="Proteomes" id="UP001240697">
    <property type="component" value="Chromosome"/>
</dbReference>
<dbReference type="Pfam" id="PF05226">
    <property type="entry name" value="CHASE2"/>
    <property type="match status" value="1"/>
</dbReference>
<gene>
    <name evidence="3" type="ORF">QMY55_20770</name>
</gene>
<protein>
    <submittedName>
        <fullName evidence="3">CHASE2 domain-containing protein</fullName>
    </submittedName>
</protein>
<keyword evidence="4" id="KW-1185">Reference proteome</keyword>
<reference evidence="3 4" key="1">
    <citation type="submission" date="2023-05" db="EMBL/GenBank/DDBJ databases">
        <authorList>
            <person name="Yin Y."/>
            <person name="Lu Z."/>
        </authorList>
    </citation>
    <scope>NUCLEOTIDE SEQUENCE [LARGE SCALE GENOMIC DNA]</scope>
    <source>
        <strain evidence="3 4">ZM22</strain>
    </source>
</reference>
<dbReference type="SMART" id="SM01080">
    <property type="entry name" value="CHASE2"/>
    <property type="match status" value="1"/>
</dbReference>
<dbReference type="RefSeq" id="WP_283486004.1">
    <property type="nucleotide sequence ID" value="NZ_CP125947.1"/>
</dbReference>
<accession>A0ABY8SPA3</accession>
<feature type="domain" description="CHASE2" evidence="2">
    <location>
        <begin position="11"/>
        <end position="328"/>
    </location>
</feature>
<evidence type="ECO:0000313" key="4">
    <source>
        <dbReference type="Proteomes" id="UP001240697"/>
    </source>
</evidence>
<organism evidence="3 4">
    <name type="scientific">Comamonas resistens</name>
    <dbReference type="NCBI Taxonomy" id="3046670"/>
    <lineage>
        <taxon>Bacteria</taxon>
        <taxon>Pseudomonadati</taxon>
        <taxon>Pseudomonadota</taxon>
        <taxon>Betaproteobacteria</taxon>
        <taxon>Burkholderiales</taxon>
        <taxon>Comamonadaceae</taxon>
        <taxon>Comamonas</taxon>
    </lineage>
</organism>
<feature type="transmembrane region" description="Helical" evidence="1">
    <location>
        <begin position="363"/>
        <end position="389"/>
    </location>
</feature>
<keyword evidence="1" id="KW-0472">Membrane</keyword>
<feature type="transmembrane region" description="Helical" evidence="1">
    <location>
        <begin position="312"/>
        <end position="329"/>
    </location>
</feature>
<keyword evidence="1" id="KW-1133">Transmembrane helix</keyword>
<evidence type="ECO:0000313" key="3">
    <source>
        <dbReference type="EMBL" id="WHS64892.1"/>
    </source>
</evidence>
<dbReference type="SUPFAM" id="SSF55073">
    <property type="entry name" value="Nucleotide cyclase"/>
    <property type="match status" value="1"/>
</dbReference>
<dbReference type="InterPro" id="IPR007890">
    <property type="entry name" value="CHASE2"/>
</dbReference>
<dbReference type="Gene3D" id="3.30.70.1230">
    <property type="entry name" value="Nucleotide cyclase"/>
    <property type="match status" value="1"/>
</dbReference>